<comment type="caution">
    <text evidence="2">The sequence shown here is derived from an EMBL/GenBank/DDBJ whole genome shotgun (WGS) entry which is preliminary data.</text>
</comment>
<dbReference type="PANTHER" id="PTHR15921:SF3">
    <property type="entry name" value="PRE-MRNA CLEAVAGE COMPLEX 2 PROTEIN PCF11"/>
    <property type="match status" value="1"/>
</dbReference>
<evidence type="ECO:0000313" key="3">
    <source>
        <dbReference type="Proteomes" id="UP000779574"/>
    </source>
</evidence>
<dbReference type="PROSITE" id="PS51391">
    <property type="entry name" value="CID"/>
    <property type="match status" value="1"/>
</dbReference>
<proteinExistence type="predicted"/>
<accession>A0A9P8DUB3</accession>
<evidence type="ECO:0000313" key="2">
    <source>
        <dbReference type="EMBL" id="KAG9654187.1"/>
    </source>
</evidence>
<protein>
    <recommendedName>
        <fullName evidence="1">CID domain-containing protein</fullName>
    </recommendedName>
</protein>
<dbReference type="GO" id="GO:0006369">
    <property type="term" value="P:termination of RNA polymerase II transcription"/>
    <property type="evidence" value="ECO:0007669"/>
    <property type="project" value="InterPro"/>
</dbReference>
<organism evidence="2 3">
    <name type="scientific">Aureobasidium melanogenum</name>
    <name type="common">Aureobasidium pullulans var. melanogenum</name>
    <dbReference type="NCBI Taxonomy" id="46634"/>
    <lineage>
        <taxon>Eukaryota</taxon>
        <taxon>Fungi</taxon>
        <taxon>Dikarya</taxon>
        <taxon>Ascomycota</taxon>
        <taxon>Pezizomycotina</taxon>
        <taxon>Dothideomycetes</taxon>
        <taxon>Dothideomycetidae</taxon>
        <taxon>Dothideales</taxon>
        <taxon>Saccotheciaceae</taxon>
        <taxon>Aureobasidium</taxon>
    </lineage>
</organism>
<dbReference type="AlphaFoldDB" id="A0A9P8DUB3"/>
<reference evidence="2" key="2">
    <citation type="submission" date="2021-08" db="EMBL/GenBank/DDBJ databases">
        <authorList>
            <person name="Gostincar C."/>
            <person name="Sun X."/>
            <person name="Song Z."/>
            <person name="Gunde-Cimerman N."/>
        </authorList>
    </citation>
    <scope>NUCLEOTIDE SEQUENCE</scope>
    <source>
        <strain evidence="2">EXF-9911</strain>
    </source>
</reference>
<sequence>MSADQISDEVALDFQESLQDLQNNNRYEISNLTIIAKENTEHAQAIAMVLEKHIKTTAPGRKLPALYVLDSIVKNVGTPYTVYLGRNLFSTFMDSYTLVDSQTRKSMEAMLKTWKEPVPGSM</sequence>
<dbReference type="InterPro" id="IPR008942">
    <property type="entry name" value="ENTH_VHS"/>
</dbReference>
<gene>
    <name evidence="2" type="ORF">KCU76_g20439</name>
</gene>
<dbReference type="Gene3D" id="1.25.40.90">
    <property type="match status" value="1"/>
</dbReference>
<dbReference type="PANTHER" id="PTHR15921">
    <property type="entry name" value="PRE-MRNA CLEAVAGE COMPLEX II"/>
    <property type="match status" value="1"/>
</dbReference>
<dbReference type="CDD" id="cd16982">
    <property type="entry name" value="CID_Pcf11"/>
    <property type="match status" value="1"/>
</dbReference>
<dbReference type="EMBL" id="JAHFXF010002882">
    <property type="protein sequence ID" value="KAG9654187.1"/>
    <property type="molecule type" value="Genomic_DNA"/>
</dbReference>
<feature type="domain" description="CID" evidence="1">
    <location>
        <begin position="6"/>
        <end position="122"/>
    </location>
</feature>
<dbReference type="InterPro" id="IPR045154">
    <property type="entry name" value="PCF11-like"/>
</dbReference>
<dbReference type="Pfam" id="PF04818">
    <property type="entry name" value="CID"/>
    <property type="match status" value="1"/>
</dbReference>
<dbReference type="FunFam" id="1.25.40.90:FF:000016">
    <property type="entry name" value="mRNA cleavage factor complex component Pcf11"/>
    <property type="match status" value="1"/>
</dbReference>
<dbReference type="GO" id="GO:0005849">
    <property type="term" value="C:mRNA cleavage factor complex"/>
    <property type="evidence" value="ECO:0007669"/>
    <property type="project" value="TreeGrafter"/>
</dbReference>
<evidence type="ECO:0000259" key="1">
    <source>
        <dbReference type="PROSITE" id="PS51391"/>
    </source>
</evidence>
<feature type="non-terminal residue" evidence="2">
    <location>
        <position position="1"/>
    </location>
</feature>
<reference evidence="2" key="1">
    <citation type="journal article" date="2021" name="J Fungi (Basel)">
        <title>Virulence traits and population genomics of the black yeast Aureobasidium melanogenum.</title>
        <authorList>
            <person name="Cernosa A."/>
            <person name="Sun X."/>
            <person name="Gostincar C."/>
            <person name="Fang C."/>
            <person name="Gunde-Cimerman N."/>
            <person name="Song Z."/>
        </authorList>
    </citation>
    <scope>NUCLEOTIDE SEQUENCE</scope>
    <source>
        <strain evidence="2">EXF-9911</strain>
    </source>
</reference>
<dbReference type="GO" id="GO:0003729">
    <property type="term" value="F:mRNA binding"/>
    <property type="evidence" value="ECO:0007669"/>
    <property type="project" value="InterPro"/>
</dbReference>
<dbReference type="InterPro" id="IPR006569">
    <property type="entry name" value="CID_dom"/>
</dbReference>
<dbReference type="GO" id="GO:0005737">
    <property type="term" value="C:cytoplasm"/>
    <property type="evidence" value="ECO:0007669"/>
    <property type="project" value="TreeGrafter"/>
</dbReference>
<dbReference type="InterPro" id="IPR047415">
    <property type="entry name" value="Pcf11_CID"/>
</dbReference>
<dbReference type="Proteomes" id="UP000779574">
    <property type="component" value="Unassembled WGS sequence"/>
</dbReference>
<dbReference type="GO" id="GO:0031124">
    <property type="term" value="P:mRNA 3'-end processing"/>
    <property type="evidence" value="ECO:0007669"/>
    <property type="project" value="InterPro"/>
</dbReference>
<dbReference type="SUPFAM" id="SSF48464">
    <property type="entry name" value="ENTH/VHS domain"/>
    <property type="match status" value="1"/>
</dbReference>
<dbReference type="SMART" id="SM00582">
    <property type="entry name" value="RPR"/>
    <property type="match status" value="1"/>
</dbReference>
<dbReference type="GO" id="GO:0000993">
    <property type="term" value="F:RNA polymerase II complex binding"/>
    <property type="evidence" value="ECO:0007669"/>
    <property type="project" value="InterPro"/>
</dbReference>
<name>A0A9P8DUB3_AURME</name>